<reference evidence="1 2" key="1">
    <citation type="submission" date="2018-01" db="EMBL/GenBank/DDBJ databases">
        <authorList>
            <person name="Grinwald M.F."/>
            <person name="Tasoff P."/>
            <person name="Simpson K.F."/>
            <person name="Vasser A."/>
            <person name="Shaffer C.D."/>
            <person name="Weston-Hafer K.A."/>
            <person name="Russell D.A."/>
            <person name="Pope W.H."/>
            <person name="Jacobs-Sera D."/>
            <person name="Hendrix R.W."/>
            <person name="Hatfull G.F."/>
        </authorList>
    </citation>
    <scope>NUCLEOTIDE SEQUENCE [LARGE SCALE GENOMIC DNA]</scope>
</reference>
<sequence length="52" mass="6385">MEKLEEFAARLEMEQARRDYRGTWSSFDRHAESSAWDYTNACYRVWAYETNR</sequence>
<protein>
    <submittedName>
        <fullName evidence="1">Uncharacterized protein</fullName>
    </submittedName>
</protein>
<name>A0A2L1IWC5_9CAUD</name>
<organism evidence="1 2">
    <name type="scientific">Streptomyces phage BillNye</name>
    <dbReference type="NCBI Taxonomy" id="2079426"/>
    <lineage>
        <taxon>Viruses</taxon>
        <taxon>Duplodnaviria</taxon>
        <taxon>Heunggongvirae</taxon>
        <taxon>Uroviricota</taxon>
        <taxon>Caudoviricetes</taxon>
        <taxon>Stanwilliamsviridae</taxon>
        <taxon>Loccivirinae</taxon>
        <taxon>Wilnyevirus</taxon>
        <taxon>Wilnyevirus billnye</taxon>
    </lineage>
</organism>
<proteinExistence type="predicted"/>
<dbReference type="Proteomes" id="UP000241925">
    <property type="component" value="Segment"/>
</dbReference>
<dbReference type="EMBL" id="MG757153">
    <property type="protein sequence ID" value="AVD99413.1"/>
    <property type="molecule type" value="Genomic_DNA"/>
</dbReference>
<keyword evidence="2" id="KW-1185">Reference proteome</keyword>
<evidence type="ECO:0000313" key="1">
    <source>
        <dbReference type="EMBL" id="AVD99413.1"/>
    </source>
</evidence>
<gene>
    <name evidence="1" type="ORF">SEA_BILLNYE_244</name>
</gene>
<accession>A0A2L1IWC5</accession>
<evidence type="ECO:0000313" key="2">
    <source>
        <dbReference type="Proteomes" id="UP000241925"/>
    </source>
</evidence>